<accession>A0AAD7CMY9</accession>
<dbReference type="InterPro" id="IPR036864">
    <property type="entry name" value="Zn2-C6_fun-type_DNA-bd_sf"/>
</dbReference>
<dbReference type="GO" id="GO:0008270">
    <property type="term" value="F:zinc ion binding"/>
    <property type="evidence" value="ECO:0007669"/>
    <property type="project" value="InterPro"/>
</dbReference>
<feature type="domain" description="Xylanolytic transcriptional activator regulatory" evidence="5">
    <location>
        <begin position="316"/>
        <end position="384"/>
    </location>
</feature>
<dbReference type="InterPro" id="IPR050987">
    <property type="entry name" value="AtrR-like"/>
</dbReference>
<gene>
    <name evidence="6" type="ORF">FB45DRAFT_889286</name>
</gene>
<dbReference type="SUPFAM" id="SSF57701">
    <property type="entry name" value="Zn2/Cys6 DNA-binding domain"/>
    <property type="match status" value="1"/>
</dbReference>
<dbReference type="Pfam" id="PF04082">
    <property type="entry name" value="Fungal_trans"/>
    <property type="match status" value="1"/>
</dbReference>
<evidence type="ECO:0000256" key="2">
    <source>
        <dbReference type="ARBA" id="ARBA00023242"/>
    </source>
</evidence>
<keyword evidence="1" id="KW-0479">Metal-binding</keyword>
<dbReference type="InterPro" id="IPR001138">
    <property type="entry name" value="Zn2Cys6_DnaBD"/>
</dbReference>
<evidence type="ECO:0000259" key="5">
    <source>
        <dbReference type="SMART" id="SM00906"/>
    </source>
</evidence>
<dbReference type="EMBL" id="JARKIF010000001">
    <property type="protein sequence ID" value="KAJ7650992.1"/>
    <property type="molecule type" value="Genomic_DNA"/>
</dbReference>
<proteinExistence type="predicted"/>
<comment type="caution">
    <text evidence="6">The sequence shown here is derived from an EMBL/GenBank/DDBJ whole genome shotgun (WGS) entry which is preliminary data.</text>
</comment>
<feature type="domain" description="Zn(2)-C6 fungal-type" evidence="4">
    <location>
        <begin position="5"/>
        <end position="50"/>
    </location>
</feature>
<dbReference type="InterPro" id="IPR007219">
    <property type="entry name" value="XnlR_reg_dom"/>
</dbReference>
<dbReference type="Proteomes" id="UP001221142">
    <property type="component" value="Unassembled WGS sequence"/>
</dbReference>
<dbReference type="GO" id="GO:0000981">
    <property type="term" value="F:DNA-binding transcription factor activity, RNA polymerase II-specific"/>
    <property type="evidence" value="ECO:0007669"/>
    <property type="project" value="InterPro"/>
</dbReference>
<keyword evidence="7" id="KW-1185">Reference proteome</keyword>
<dbReference type="CDD" id="cd12148">
    <property type="entry name" value="fungal_TF_MHR"/>
    <property type="match status" value="1"/>
</dbReference>
<organism evidence="6 7">
    <name type="scientific">Roridomyces roridus</name>
    <dbReference type="NCBI Taxonomy" id="1738132"/>
    <lineage>
        <taxon>Eukaryota</taxon>
        <taxon>Fungi</taxon>
        <taxon>Dikarya</taxon>
        <taxon>Basidiomycota</taxon>
        <taxon>Agaricomycotina</taxon>
        <taxon>Agaricomycetes</taxon>
        <taxon>Agaricomycetidae</taxon>
        <taxon>Agaricales</taxon>
        <taxon>Marasmiineae</taxon>
        <taxon>Mycenaceae</taxon>
        <taxon>Roridomyces</taxon>
    </lineage>
</organism>
<dbReference type="GO" id="GO:0006351">
    <property type="term" value="P:DNA-templated transcription"/>
    <property type="evidence" value="ECO:0007669"/>
    <property type="project" value="InterPro"/>
</dbReference>
<dbReference type="SMART" id="SM00906">
    <property type="entry name" value="Fungal_trans"/>
    <property type="match status" value="1"/>
</dbReference>
<reference evidence="6" key="1">
    <citation type="submission" date="2023-03" db="EMBL/GenBank/DDBJ databases">
        <title>Massive genome expansion in bonnet fungi (Mycena s.s.) driven by repeated elements and novel gene families across ecological guilds.</title>
        <authorList>
            <consortium name="Lawrence Berkeley National Laboratory"/>
            <person name="Harder C.B."/>
            <person name="Miyauchi S."/>
            <person name="Viragh M."/>
            <person name="Kuo A."/>
            <person name="Thoen E."/>
            <person name="Andreopoulos B."/>
            <person name="Lu D."/>
            <person name="Skrede I."/>
            <person name="Drula E."/>
            <person name="Henrissat B."/>
            <person name="Morin E."/>
            <person name="Kohler A."/>
            <person name="Barry K."/>
            <person name="LaButti K."/>
            <person name="Morin E."/>
            <person name="Salamov A."/>
            <person name="Lipzen A."/>
            <person name="Mereny Z."/>
            <person name="Hegedus B."/>
            <person name="Baldrian P."/>
            <person name="Stursova M."/>
            <person name="Weitz H."/>
            <person name="Taylor A."/>
            <person name="Grigoriev I.V."/>
            <person name="Nagy L.G."/>
            <person name="Martin F."/>
            <person name="Kauserud H."/>
        </authorList>
    </citation>
    <scope>NUCLEOTIDE SEQUENCE</scope>
    <source>
        <strain evidence="6">9284</strain>
    </source>
</reference>
<protein>
    <submittedName>
        <fullName evidence="6">Fungal-specific transcription factor domain-containing protein</fullName>
    </submittedName>
</protein>
<sequence length="652" mass="73720">MISQKPLARSCDSCRQHKGDGSNMPGQRCGRCMTAGQSCTYLQPVSKPGPKNKLVQELREKVAALEAKLRDLSVCAICSQSLSTCESGSTPASQKNIPEAEEVDVDTLAGQFQEWKISTGFISCKPQFFGPASNVNLLQNLLVLKARHPERSLKAPSSPHRRSIYRNQFPVACLSFVSHRRPDILLLQWEKEHYSPPPRYVFPPSNVLTTLVDFYFENVHPTFPVLHRNSFVRRLAEGLHQMDSRFGAVVLAVLALGSQYSDDPQVMLDGNTLSSGWPFVSQLQTVLDPSECTVYHLQFYCLMTLYSMGASTRPMVWLYLGLGIACVRYHGRYPRTMKSEEELWNRGFWSIFVLDGLMSSFLGRAPAIDLDEYDVEPPLEVDDEFWDHGFVQPLGRPSALSFFVRFVRLFKILGKTLRRLYAPKELKSRMKWTPELQQKTVVELDSMMNAFMDSLPPHLCWDPVHGQGVFFDQSAVLHATFYWLQIAIHRPYMLTRTAHPDPSLFICLSAARSALSVADTWISRSQRVASSFIQNSTFISAVIIILKDFVNPRGVDSDKDQAHVQTAARIFKSCESRSQSAGILWEVLQDITEYKAESRDGVENSDMDAWALPADPLDNELLSLWLSAPVVDLMNVDWKWDPYVENMASNAL</sequence>
<dbReference type="GO" id="GO:0003677">
    <property type="term" value="F:DNA binding"/>
    <property type="evidence" value="ECO:0007669"/>
    <property type="project" value="InterPro"/>
</dbReference>
<dbReference type="SMART" id="SM00066">
    <property type="entry name" value="GAL4"/>
    <property type="match status" value="1"/>
</dbReference>
<feature type="region of interest" description="Disordered" evidence="3">
    <location>
        <begin position="1"/>
        <end position="25"/>
    </location>
</feature>
<evidence type="ECO:0000313" key="7">
    <source>
        <dbReference type="Proteomes" id="UP001221142"/>
    </source>
</evidence>
<name>A0AAD7CMY9_9AGAR</name>
<dbReference type="AlphaFoldDB" id="A0AAD7CMY9"/>
<dbReference type="CDD" id="cd00067">
    <property type="entry name" value="GAL4"/>
    <property type="match status" value="1"/>
</dbReference>
<evidence type="ECO:0000256" key="3">
    <source>
        <dbReference type="SAM" id="MobiDB-lite"/>
    </source>
</evidence>
<evidence type="ECO:0000313" key="6">
    <source>
        <dbReference type="EMBL" id="KAJ7650992.1"/>
    </source>
</evidence>
<keyword evidence="2" id="KW-0539">Nucleus</keyword>
<dbReference type="PANTHER" id="PTHR46910">
    <property type="entry name" value="TRANSCRIPTION FACTOR PDR1"/>
    <property type="match status" value="1"/>
</dbReference>
<dbReference type="PANTHER" id="PTHR46910:SF1">
    <property type="entry name" value="MISCELLANEOUS ZN(II)2CYS6 TRANSCRIPTION FACTOR (EUROFUNG)-RELATED"/>
    <property type="match status" value="1"/>
</dbReference>
<evidence type="ECO:0000256" key="1">
    <source>
        <dbReference type="ARBA" id="ARBA00022723"/>
    </source>
</evidence>
<dbReference type="Gene3D" id="4.10.240.10">
    <property type="entry name" value="Zn(2)-C6 fungal-type DNA-binding domain"/>
    <property type="match status" value="1"/>
</dbReference>
<evidence type="ECO:0000259" key="4">
    <source>
        <dbReference type="SMART" id="SM00066"/>
    </source>
</evidence>